<proteinExistence type="predicted"/>
<protein>
    <submittedName>
        <fullName evidence="1">Uncharacterized protein</fullName>
    </submittedName>
</protein>
<dbReference type="Proteomes" id="UP000077051">
    <property type="component" value="Unassembled WGS sequence"/>
</dbReference>
<accession>A0A168HZ51</accession>
<comment type="caution">
    <text evidence="1">The sequence shown here is derived from an EMBL/GenBank/DDBJ whole genome shotgun (WGS) entry which is preliminary data.</text>
</comment>
<evidence type="ECO:0000313" key="2">
    <source>
        <dbReference type="Proteomes" id="UP000077051"/>
    </source>
</evidence>
<dbReference type="EMBL" id="AMYB01000008">
    <property type="protein sequence ID" value="OAC99364.1"/>
    <property type="molecule type" value="Genomic_DNA"/>
</dbReference>
<evidence type="ECO:0000313" key="1">
    <source>
        <dbReference type="EMBL" id="OAC99364.1"/>
    </source>
</evidence>
<gene>
    <name evidence="1" type="ORF">MUCCIDRAFT_190943</name>
</gene>
<organism evidence="1 2">
    <name type="scientific">Mucor lusitanicus CBS 277.49</name>
    <dbReference type="NCBI Taxonomy" id="747725"/>
    <lineage>
        <taxon>Eukaryota</taxon>
        <taxon>Fungi</taxon>
        <taxon>Fungi incertae sedis</taxon>
        <taxon>Mucoromycota</taxon>
        <taxon>Mucoromycotina</taxon>
        <taxon>Mucoromycetes</taxon>
        <taxon>Mucorales</taxon>
        <taxon>Mucorineae</taxon>
        <taxon>Mucoraceae</taxon>
        <taxon>Mucor</taxon>
    </lineage>
</organism>
<name>A0A168HZ51_MUCCL</name>
<dbReference type="VEuPathDB" id="FungiDB:MUCCIDRAFT_190943"/>
<keyword evidence="2" id="KW-1185">Reference proteome</keyword>
<reference evidence="1 2" key="1">
    <citation type="submission" date="2015-06" db="EMBL/GenBank/DDBJ databases">
        <title>Expansion of signal transduction pathways in fungi by whole-genome duplication.</title>
        <authorList>
            <consortium name="DOE Joint Genome Institute"/>
            <person name="Corrochano L.M."/>
            <person name="Kuo A."/>
            <person name="Marcet-Houben M."/>
            <person name="Polaino S."/>
            <person name="Salamov A."/>
            <person name="Villalobos J.M."/>
            <person name="Alvarez M.I."/>
            <person name="Avalos J."/>
            <person name="Benito E.P."/>
            <person name="Benoit I."/>
            <person name="Burger G."/>
            <person name="Camino L.P."/>
            <person name="Canovas D."/>
            <person name="Cerda-Olmedo E."/>
            <person name="Cheng J.-F."/>
            <person name="Dominguez A."/>
            <person name="Elias M."/>
            <person name="Eslava A.P."/>
            <person name="Glaser F."/>
            <person name="Grimwood J."/>
            <person name="Gutierrez G."/>
            <person name="Heitman J."/>
            <person name="Henrissat B."/>
            <person name="Iturriaga E.A."/>
            <person name="Lang B.F."/>
            <person name="Lavin J.L."/>
            <person name="Lee S."/>
            <person name="Li W."/>
            <person name="Lindquist E."/>
            <person name="Lopez-Garcia S."/>
            <person name="Luque E.M."/>
            <person name="Marcos A.T."/>
            <person name="Martin J."/>
            <person name="Mccluskey K."/>
            <person name="Medina H.R."/>
            <person name="Miralles-Duran A."/>
            <person name="Miyazaki A."/>
            <person name="Munoz-Torres E."/>
            <person name="Oguiza J.A."/>
            <person name="Ohm R."/>
            <person name="Olmedo M."/>
            <person name="Orejas M."/>
            <person name="Ortiz-Castellanos L."/>
            <person name="Pisabarro A.G."/>
            <person name="Rodriguez-Romero J."/>
            <person name="Ruiz-Herrera J."/>
            <person name="Ruiz-Vazquez R."/>
            <person name="Sanz C."/>
            <person name="Schackwitz W."/>
            <person name="Schmutz J."/>
            <person name="Shahriari M."/>
            <person name="Shelest E."/>
            <person name="Silva-Franco F."/>
            <person name="Soanes D."/>
            <person name="Syed K."/>
            <person name="Tagua V.G."/>
            <person name="Talbot N.J."/>
            <person name="Thon M."/>
            <person name="De Vries R.P."/>
            <person name="Wiebenga A."/>
            <person name="Yadav J.S."/>
            <person name="Braun E.L."/>
            <person name="Baker S."/>
            <person name="Garre V."/>
            <person name="Horwitz B."/>
            <person name="Torres-Martinez S."/>
            <person name="Idnurm A."/>
            <person name="Herrera-Estrella A."/>
            <person name="Gabaldon T."/>
            <person name="Grigoriev I.V."/>
        </authorList>
    </citation>
    <scope>NUCLEOTIDE SEQUENCE [LARGE SCALE GENOMIC DNA]</scope>
    <source>
        <strain evidence="1 2">CBS 277.49</strain>
    </source>
</reference>
<dbReference type="AlphaFoldDB" id="A0A168HZ51"/>
<sequence>MFKNNNNNTGSWIPVIHAIVLKLPVPKEGTTNTAYTTEFLLWRKTECYLEDARTYPQEYLAILFSDKIRTVDKAGSSVHEPQATCLLISKALPNSPTYVYLNGIECSRFCHDYIMKIRKSANPATQSLDTGGHTYSDGLALTNMTGQ</sequence>
<dbReference type="STRING" id="747725.A0A168HZ51"/>